<evidence type="ECO:0000256" key="2">
    <source>
        <dbReference type="SAM" id="Phobius"/>
    </source>
</evidence>
<keyword evidence="2" id="KW-0812">Transmembrane</keyword>
<sequence>MEATRFLRTSGTSGLRRPPSSSSSSYHCSLNSNSTLRSTSTKIRNSLSNDAEKSNGGVHEKKPSSVAAKAVAVATFERLIMSPSEPPSIDLIVDLASVVTKLISMALMIFQVAAKTRPRKFHVQMFIERCIIDCRFFALFAVAGSLLGSVLCFVEGCFMVIESYVQYFHALSQRSDQGHVVHLLIEAIDMFLIGTAMFVFGMGLHGMFVASKGKGSQLPAGSNLFGLFNLKTLPRWACMQSVTQAKSRMGHAVIMIMQVGVLDKFKSVPLVTGLDLACFAGAIFVSSACLFLLSQLSSGGNTVSDR</sequence>
<keyword evidence="4" id="KW-1185">Reference proteome</keyword>
<evidence type="ECO:0000313" key="4">
    <source>
        <dbReference type="Proteomes" id="UP000585474"/>
    </source>
</evidence>
<keyword evidence="2" id="KW-1133">Transmembrane helix</keyword>
<dbReference type="Proteomes" id="UP000585474">
    <property type="component" value="Unassembled WGS sequence"/>
</dbReference>
<feature type="transmembrane region" description="Helical" evidence="2">
    <location>
        <begin position="135"/>
        <end position="161"/>
    </location>
</feature>
<feature type="region of interest" description="Disordered" evidence="1">
    <location>
        <begin position="1"/>
        <end position="39"/>
    </location>
</feature>
<name>A0A7J0GHJ2_9ERIC</name>
<proteinExistence type="predicted"/>
<reference evidence="3 4" key="1">
    <citation type="submission" date="2019-07" db="EMBL/GenBank/DDBJ databases">
        <title>De Novo Assembly of kiwifruit Actinidia rufa.</title>
        <authorList>
            <person name="Sugita-Konishi S."/>
            <person name="Sato K."/>
            <person name="Mori E."/>
            <person name="Abe Y."/>
            <person name="Kisaki G."/>
            <person name="Hamano K."/>
            <person name="Suezawa K."/>
            <person name="Otani M."/>
            <person name="Fukuda T."/>
            <person name="Manabe T."/>
            <person name="Gomi K."/>
            <person name="Tabuchi M."/>
            <person name="Akimitsu K."/>
            <person name="Kataoka I."/>
        </authorList>
    </citation>
    <scope>NUCLEOTIDE SEQUENCE [LARGE SCALE GENOMIC DNA]</scope>
    <source>
        <strain evidence="4">cv. Fuchu</strain>
    </source>
</reference>
<dbReference type="PANTHER" id="PTHR31721">
    <property type="entry name" value="OS06G0710300 PROTEIN"/>
    <property type="match status" value="1"/>
</dbReference>
<dbReference type="Pfam" id="PF03350">
    <property type="entry name" value="UPF0114"/>
    <property type="match status" value="1"/>
</dbReference>
<feature type="transmembrane region" description="Helical" evidence="2">
    <location>
        <begin position="181"/>
        <end position="204"/>
    </location>
</feature>
<feature type="compositionally biased region" description="Low complexity" evidence="1">
    <location>
        <begin position="10"/>
        <end position="39"/>
    </location>
</feature>
<gene>
    <name evidence="3" type="ORF">Acr_21g0008760</name>
</gene>
<dbReference type="InterPro" id="IPR005134">
    <property type="entry name" value="UPF0114"/>
</dbReference>
<organism evidence="3 4">
    <name type="scientific">Actinidia rufa</name>
    <dbReference type="NCBI Taxonomy" id="165716"/>
    <lineage>
        <taxon>Eukaryota</taxon>
        <taxon>Viridiplantae</taxon>
        <taxon>Streptophyta</taxon>
        <taxon>Embryophyta</taxon>
        <taxon>Tracheophyta</taxon>
        <taxon>Spermatophyta</taxon>
        <taxon>Magnoliopsida</taxon>
        <taxon>eudicotyledons</taxon>
        <taxon>Gunneridae</taxon>
        <taxon>Pentapetalae</taxon>
        <taxon>asterids</taxon>
        <taxon>Ericales</taxon>
        <taxon>Actinidiaceae</taxon>
        <taxon>Actinidia</taxon>
    </lineage>
</organism>
<feature type="transmembrane region" description="Helical" evidence="2">
    <location>
        <begin position="274"/>
        <end position="296"/>
    </location>
</feature>
<dbReference type="EMBL" id="BJWL01000021">
    <property type="protein sequence ID" value="GFZ10277.1"/>
    <property type="molecule type" value="Genomic_DNA"/>
</dbReference>
<comment type="caution">
    <text evidence="3">The sequence shown here is derived from an EMBL/GenBank/DDBJ whole genome shotgun (WGS) entry which is preliminary data.</text>
</comment>
<dbReference type="PANTHER" id="PTHR31721:SF3">
    <property type="entry name" value="EXPRESSED PROTEIN"/>
    <property type="match status" value="1"/>
</dbReference>
<dbReference type="OrthoDB" id="1912077at2759"/>
<evidence type="ECO:0000256" key="1">
    <source>
        <dbReference type="SAM" id="MobiDB-lite"/>
    </source>
</evidence>
<dbReference type="AlphaFoldDB" id="A0A7J0GHJ2"/>
<accession>A0A7J0GHJ2</accession>
<protein>
    <submittedName>
        <fullName evidence="3">Uncharacterized protein</fullName>
    </submittedName>
</protein>
<evidence type="ECO:0000313" key="3">
    <source>
        <dbReference type="EMBL" id="GFZ10277.1"/>
    </source>
</evidence>
<keyword evidence="2" id="KW-0472">Membrane</keyword>